<accession>A0A5Q0QB32</accession>
<sequence length="264" mass="30283">MSIQQNKIAILIGAGAVQNAWEPILNCFRRINNEDTDSDTANFLFSKLICALRLYSKSPKGIAQLNEERDMVNAMKEIVCLSLRNAQETGFLKPREEFESILNNFVLANPNSLFGFVSTNWDTVIDDAADHWVKDKYYDIDSSKVFHLHGSIEQYEQIYLPSETSMENYRSDAENDALGYNHFATYQFLSEANTILLYGLSLDPLDAELCLLLNGTFTQSKMTREIIIINPDYQKVRKRVKALLFPRTDITIRCFDPKNLLKEL</sequence>
<keyword evidence="2" id="KW-1185">Reference proteome</keyword>
<reference evidence="1 2" key="1">
    <citation type="submission" date="2019-10" db="EMBL/GenBank/DDBJ databases">
        <authorList>
            <person name="Dong K."/>
        </authorList>
    </citation>
    <scope>NUCLEOTIDE SEQUENCE [LARGE SCALE GENOMIC DNA]</scope>
    <source>
        <strain evidence="2">dk4302</strain>
    </source>
</reference>
<dbReference type="KEGG" id="sphe:GFH32_09040"/>
<protein>
    <recommendedName>
        <fullName evidence="3">SIR2-like domain-containing protein</fullName>
    </recommendedName>
</protein>
<gene>
    <name evidence="1" type="ORF">GFH32_09040</name>
</gene>
<dbReference type="AlphaFoldDB" id="A0A5Q0QB32"/>
<evidence type="ECO:0000313" key="1">
    <source>
        <dbReference type="EMBL" id="QGA26464.1"/>
    </source>
</evidence>
<evidence type="ECO:0000313" key="2">
    <source>
        <dbReference type="Proteomes" id="UP000326921"/>
    </source>
</evidence>
<dbReference type="EMBL" id="CP045652">
    <property type="protein sequence ID" value="QGA26464.1"/>
    <property type="molecule type" value="Genomic_DNA"/>
</dbReference>
<organism evidence="1 2">
    <name type="scientific">Sphingobacterium zhuxiongii</name>
    <dbReference type="NCBI Taxonomy" id="2662364"/>
    <lineage>
        <taxon>Bacteria</taxon>
        <taxon>Pseudomonadati</taxon>
        <taxon>Bacteroidota</taxon>
        <taxon>Sphingobacteriia</taxon>
        <taxon>Sphingobacteriales</taxon>
        <taxon>Sphingobacteriaceae</taxon>
        <taxon>Sphingobacterium</taxon>
    </lineage>
</organism>
<name>A0A5Q0QB32_9SPHI</name>
<evidence type="ECO:0008006" key="3">
    <source>
        <dbReference type="Google" id="ProtNLM"/>
    </source>
</evidence>
<dbReference type="RefSeq" id="WP_153511328.1">
    <property type="nucleotide sequence ID" value="NZ_CP045652.1"/>
</dbReference>
<dbReference type="Proteomes" id="UP000326921">
    <property type="component" value="Chromosome"/>
</dbReference>
<proteinExistence type="predicted"/>